<keyword evidence="1" id="KW-0175">Coiled coil</keyword>
<protein>
    <submittedName>
        <fullName evidence="4">Peptidoglycan endopeptidase LytF</fullName>
    </submittedName>
</protein>
<dbReference type="STRING" id="1144750.SAMN05443431_10384"/>
<feature type="domain" description="LysM" evidence="3">
    <location>
        <begin position="367"/>
        <end position="410"/>
    </location>
</feature>
<dbReference type="AlphaFoldDB" id="A0A1I3MB19"/>
<evidence type="ECO:0000256" key="2">
    <source>
        <dbReference type="SAM" id="MobiDB-lite"/>
    </source>
</evidence>
<dbReference type="InterPro" id="IPR036779">
    <property type="entry name" value="LysM_dom_sf"/>
</dbReference>
<dbReference type="Gene3D" id="3.10.350.10">
    <property type="entry name" value="LysM domain"/>
    <property type="match status" value="2"/>
</dbReference>
<dbReference type="PROSITE" id="PS51782">
    <property type="entry name" value="LYSM"/>
    <property type="match status" value="2"/>
</dbReference>
<dbReference type="CDD" id="cd00118">
    <property type="entry name" value="LysM"/>
    <property type="match status" value="2"/>
</dbReference>
<dbReference type="PANTHER" id="PTHR33734:SF22">
    <property type="entry name" value="MEMBRANE-BOUND LYTIC MUREIN TRANSGLYCOSYLASE D"/>
    <property type="match status" value="1"/>
</dbReference>
<organism evidence="4 5">
    <name type="scientific">Olleya namhaensis</name>
    <dbReference type="NCBI Taxonomy" id="1144750"/>
    <lineage>
        <taxon>Bacteria</taxon>
        <taxon>Pseudomonadati</taxon>
        <taxon>Bacteroidota</taxon>
        <taxon>Flavobacteriia</taxon>
        <taxon>Flavobacteriales</taxon>
        <taxon>Flavobacteriaceae</taxon>
    </lineage>
</organism>
<evidence type="ECO:0000259" key="3">
    <source>
        <dbReference type="PROSITE" id="PS51782"/>
    </source>
</evidence>
<evidence type="ECO:0000313" key="4">
    <source>
        <dbReference type="EMBL" id="SFI94219.1"/>
    </source>
</evidence>
<reference evidence="5" key="1">
    <citation type="submission" date="2016-10" db="EMBL/GenBank/DDBJ databases">
        <authorList>
            <person name="Varghese N."/>
            <person name="Submissions S."/>
        </authorList>
    </citation>
    <scope>NUCLEOTIDE SEQUENCE [LARGE SCALE GENOMIC DNA]</scope>
    <source>
        <strain evidence="5">DSM 28881</strain>
    </source>
</reference>
<name>A0A1I3MB19_9FLAO</name>
<dbReference type="SMART" id="SM00257">
    <property type="entry name" value="LysM"/>
    <property type="match status" value="2"/>
</dbReference>
<feature type="compositionally biased region" description="Basic and acidic residues" evidence="2">
    <location>
        <begin position="160"/>
        <end position="172"/>
    </location>
</feature>
<dbReference type="RefSeq" id="WP_090838517.1">
    <property type="nucleotide sequence ID" value="NZ_FORM01000003.1"/>
</dbReference>
<keyword evidence="5" id="KW-1185">Reference proteome</keyword>
<feature type="domain" description="LysM" evidence="3">
    <location>
        <begin position="70"/>
        <end position="113"/>
    </location>
</feature>
<dbReference type="PANTHER" id="PTHR33734">
    <property type="entry name" value="LYSM DOMAIN-CONTAINING GPI-ANCHORED PROTEIN 2"/>
    <property type="match status" value="1"/>
</dbReference>
<dbReference type="SUPFAM" id="SSF54106">
    <property type="entry name" value="LysM domain"/>
    <property type="match status" value="2"/>
</dbReference>
<evidence type="ECO:0000256" key="1">
    <source>
        <dbReference type="SAM" id="Coils"/>
    </source>
</evidence>
<gene>
    <name evidence="4" type="ORF">SAMN05443431_10384</name>
</gene>
<evidence type="ECO:0000313" key="5">
    <source>
        <dbReference type="Proteomes" id="UP000199559"/>
    </source>
</evidence>
<feature type="region of interest" description="Disordered" evidence="2">
    <location>
        <begin position="139"/>
        <end position="176"/>
    </location>
</feature>
<feature type="region of interest" description="Disordered" evidence="2">
    <location>
        <begin position="332"/>
        <end position="363"/>
    </location>
</feature>
<dbReference type="Proteomes" id="UP000199559">
    <property type="component" value="Unassembled WGS sequence"/>
</dbReference>
<feature type="coiled-coil region" evidence="1">
    <location>
        <begin position="227"/>
        <end position="258"/>
    </location>
</feature>
<feature type="compositionally biased region" description="Acidic residues" evidence="2">
    <location>
        <begin position="332"/>
        <end position="361"/>
    </location>
</feature>
<dbReference type="EMBL" id="FORM01000003">
    <property type="protein sequence ID" value="SFI94219.1"/>
    <property type="molecule type" value="Genomic_DNA"/>
</dbReference>
<sequence length="411" mass="45615">MKNILFILVFLFANLGIAQEVEEEFLPIVIEEKEAFMSTLTGEYVFREHAKTDPEQLQTTPSGVVYNNISTHVVKKGETLSVIAEKYKLGLTQLKKDNNLKSNALSLGQKLKIINKVLVKSSSPVISYSGDDRIIAKLRPGQSPSTLAPPPSQTSQTMESDTKITKTVNPKDKKTKVKGSIYSKPMIIPTVSEPSNTTVPVTTIEEEVVAAPKVEVQETVITNQITVLEASEEVRRAERQLEDAKQRLKSAKKAQQSKVTAPVKIPAVVEQKEIVETVVNETVIEDTVIEDTAIEDAVVAKDVVKQIVKPEEMVVVEKAVVEEAIEETVEDVLEEETEGATEDTVNDTDEDKEESEEEAKEEVEGVDYHIIVKGDNLYNLALKHKTTVKKLTLLNNVKFNNLKIGQKLKLK</sequence>
<dbReference type="Pfam" id="PF01476">
    <property type="entry name" value="LysM"/>
    <property type="match status" value="2"/>
</dbReference>
<proteinExistence type="predicted"/>
<accession>A0A1I3MB19</accession>
<dbReference type="InterPro" id="IPR018392">
    <property type="entry name" value="LysM"/>
</dbReference>